<dbReference type="AlphaFoldDB" id="A0A6A5CA00"/>
<feature type="repeat" description="WD" evidence="1">
    <location>
        <begin position="464"/>
        <end position="486"/>
    </location>
</feature>
<dbReference type="PROSITE" id="PS50294">
    <property type="entry name" value="WD_REPEATS_REGION"/>
    <property type="match status" value="1"/>
</dbReference>
<dbReference type="RefSeq" id="XP_044566802.1">
    <property type="nucleotide sequence ID" value="XM_044702416.1"/>
</dbReference>
<comment type="caution">
    <text evidence="4">The sequence shown here is derived from an EMBL/GenBank/DDBJ whole genome shotgun (WGS) entry which is preliminary data.</text>
</comment>
<dbReference type="GeneID" id="68119165"/>
<keyword evidence="5" id="KW-1185">Reference proteome</keyword>
<dbReference type="SUPFAM" id="SSF50978">
    <property type="entry name" value="WD40 repeat-like"/>
    <property type="match status" value="2"/>
</dbReference>
<dbReference type="PANTHER" id="PTHR45589">
    <property type="entry name" value="WD REPEAT DOMAIN 62, ISOFORM G"/>
    <property type="match status" value="1"/>
</dbReference>
<name>A0A6A5CA00_NAEFO</name>
<feature type="compositionally biased region" description="Low complexity" evidence="2">
    <location>
        <begin position="23"/>
        <end position="37"/>
    </location>
</feature>
<sequence length="1168" mass="129162">MIGPQPFASVLNKRPLNQIIGPTTATSTSSVSQQHQQQTKKRKPNSQPGISSASANNSNASNNNGVGACGGSSSLSGSASSRITLEKIIGLTTDSNTKLSIHPQTKYVAYCAANVVVCYNPRKNKQYQFLQNTSPNKPFSCLQFSKNGKLLAAGERGSKPSIVVWDVLSGKKIIELKKDGHQYGVSCLAFSNDAKYLVSVGDEHDGTIKLWDLSSNPNSSGLGSSLSNGSSTSNNNNNSNNTRGTLIHTIKNIRKTSDVAFSHDGTFFVTVGDKFVKYHHIDPQTTNGTIELKSSRCILGNFKEANFVSVDIAKAKDGTLGIYTVNSDGILCMLNENRQITKWLDMKVKSAFSISVNEDIICCGCSNGIVRLFEPSTLKFKCTLPKPPKLANMTSSIADVDCVACRLLDSRQVVTIYSDRSFFIWDISNLQRIAKYRSFLCHSDSIWDIDLFPESNENLPPGSFITCSSDNTARIWNVEASSTLHVSEKIERGESFISKNVFCKDLLHVIEDKPSNPNGEQGIRSVKFSSSGDHIACGTKQGLIKLYQVSSFHNEFAEVAHEAEILSIDFSTNPKDPSDLLFATSSRDRLIHVFQFKNADFKLVTSLDDHTASVTSIKFAKDQSGERYLVSCSADKSIVFRKIELDQNGEYSFKRYQNCQCNGTIFDLDISHHNEIVTVGQDKKINVWELDKCKAKQSYKVDTKSMQDTYSPSSEPIRVSFDYSGEFVVVSSADKFIRLYNLSNGECIARVSGHSEIITGVKLSKDSRRIISVSGDGCIFIWRLAPNIVKLLNKNRPPETLKTRSSLLETPKSNTNMVELTVRDTLLPSWAKQKKLTSNNAEDMQHTPTTINNGSIPSTSKWLASSTEKEFKLSSMEEMDLMNDDTEENAEEEVVYFTSLEQPPDFLVSAENKVSTAIPTDVEEDEDKTTTIKLDPPPVEPAKEDFLIKNYESLARPMSFDPNEIHDGRISVTSQFLRKAIGKKNKSPKKQLPPQSQQHNHVMNSKELPQQHQTPITSNPNLQSQQTNSVPSCSASAPGSSNGTITSSNTAVSNTTEPNNNHNNSKLNLTDHSIPQLSEIPLSLILKINQISHSFTQALSIIDQLENAENKDTEIATKSKQALEKLLQNMSSTFASRAWQVNMPSTQDVLQKYSDMLIEMVKEKLGKQ</sequence>
<reference evidence="4 5" key="1">
    <citation type="journal article" date="2019" name="Sci. Rep.">
        <title>Nanopore sequencing improves the draft genome of the human pathogenic amoeba Naegleria fowleri.</title>
        <authorList>
            <person name="Liechti N."/>
            <person name="Schurch N."/>
            <person name="Bruggmann R."/>
            <person name="Wittwer M."/>
        </authorList>
    </citation>
    <scope>NUCLEOTIDE SEQUENCE [LARGE SCALE GENOMIC DNA]</scope>
    <source>
        <strain evidence="4 5">ATCC 30894</strain>
    </source>
</reference>
<dbReference type="VEuPathDB" id="AmoebaDB:FDP41_011950"/>
<feature type="compositionally biased region" description="Low complexity" evidence="2">
    <location>
        <begin position="221"/>
        <end position="241"/>
    </location>
</feature>
<dbReference type="InterPro" id="IPR015943">
    <property type="entry name" value="WD40/YVTN_repeat-like_dom_sf"/>
</dbReference>
<dbReference type="InterPro" id="IPR052779">
    <property type="entry name" value="WDR62"/>
</dbReference>
<feature type="compositionally biased region" description="Polar residues" evidence="2">
    <location>
        <begin position="999"/>
        <end position="1038"/>
    </location>
</feature>
<evidence type="ECO:0000259" key="3">
    <source>
        <dbReference type="Pfam" id="PF24782"/>
    </source>
</evidence>
<feature type="compositionally biased region" description="Low complexity" evidence="2">
    <location>
        <begin position="51"/>
        <end position="66"/>
    </location>
</feature>
<feature type="region of interest" description="Disordered" evidence="2">
    <location>
        <begin position="836"/>
        <end position="860"/>
    </location>
</feature>
<evidence type="ECO:0000256" key="2">
    <source>
        <dbReference type="SAM" id="MobiDB-lite"/>
    </source>
</evidence>
<feature type="region of interest" description="Disordered" evidence="2">
    <location>
        <begin position="221"/>
        <end position="243"/>
    </location>
</feature>
<dbReference type="InterPro" id="IPR056162">
    <property type="entry name" value="WD40_MABP1-WDR62_2nd"/>
</dbReference>
<protein>
    <recommendedName>
        <fullName evidence="3">MABP1/WDR62 second WD40 domain-containing protein</fullName>
    </recommendedName>
</protein>
<dbReference type="VEuPathDB" id="AmoebaDB:NfTy_022900"/>
<dbReference type="VEuPathDB" id="AmoebaDB:NF0068070"/>
<keyword evidence="1" id="KW-0853">WD repeat</keyword>
<feature type="repeat" description="WD" evidence="1">
    <location>
        <begin position="751"/>
        <end position="784"/>
    </location>
</feature>
<dbReference type="OrthoDB" id="10256392at2759"/>
<dbReference type="InterPro" id="IPR036322">
    <property type="entry name" value="WD40_repeat_dom_sf"/>
</dbReference>
<evidence type="ECO:0000256" key="1">
    <source>
        <dbReference type="PROSITE-ProRule" id="PRU00221"/>
    </source>
</evidence>
<dbReference type="OMA" id="FSPDNMS"/>
<dbReference type="EMBL" id="VFQX01000012">
    <property type="protein sequence ID" value="KAF0982089.1"/>
    <property type="molecule type" value="Genomic_DNA"/>
</dbReference>
<dbReference type="Pfam" id="PF00400">
    <property type="entry name" value="WD40"/>
    <property type="match status" value="1"/>
</dbReference>
<dbReference type="PANTHER" id="PTHR45589:SF1">
    <property type="entry name" value="WD REPEAT DOMAIN 62, ISOFORM G"/>
    <property type="match status" value="1"/>
</dbReference>
<dbReference type="InterPro" id="IPR001680">
    <property type="entry name" value="WD40_rpt"/>
</dbReference>
<dbReference type="Pfam" id="PF24782">
    <property type="entry name" value="WD40_MABP1-WDR62_2nd"/>
    <property type="match status" value="1"/>
</dbReference>
<proteinExistence type="predicted"/>
<evidence type="ECO:0000313" key="4">
    <source>
        <dbReference type="EMBL" id="KAF0982089.1"/>
    </source>
</evidence>
<evidence type="ECO:0000313" key="5">
    <source>
        <dbReference type="Proteomes" id="UP000444721"/>
    </source>
</evidence>
<gene>
    <name evidence="4" type="ORF">FDP41_011950</name>
</gene>
<dbReference type="Gene3D" id="2.130.10.10">
    <property type="entry name" value="YVTN repeat-like/Quinoprotein amine dehydrogenase"/>
    <property type="match status" value="4"/>
</dbReference>
<dbReference type="PROSITE" id="PS50082">
    <property type="entry name" value="WD_REPEATS_2"/>
    <property type="match status" value="3"/>
</dbReference>
<dbReference type="SMART" id="SM00320">
    <property type="entry name" value="WD40"/>
    <property type="match status" value="12"/>
</dbReference>
<feature type="domain" description="MABP1/WDR62 second WD40" evidence="3">
    <location>
        <begin position="446"/>
        <end position="784"/>
    </location>
</feature>
<feature type="region of interest" description="Disordered" evidence="2">
    <location>
        <begin position="983"/>
        <end position="1068"/>
    </location>
</feature>
<feature type="region of interest" description="Disordered" evidence="2">
    <location>
        <begin position="921"/>
        <end position="941"/>
    </location>
</feature>
<dbReference type="VEuPathDB" id="AmoebaDB:NfTy_026360"/>
<feature type="repeat" description="WD" evidence="1">
    <location>
        <begin position="178"/>
        <end position="221"/>
    </location>
</feature>
<feature type="compositionally biased region" description="Low complexity" evidence="2">
    <location>
        <begin position="1039"/>
        <end position="1050"/>
    </location>
</feature>
<organism evidence="4 5">
    <name type="scientific">Naegleria fowleri</name>
    <name type="common">Brain eating amoeba</name>
    <dbReference type="NCBI Taxonomy" id="5763"/>
    <lineage>
        <taxon>Eukaryota</taxon>
        <taxon>Discoba</taxon>
        <taxon>Heterolobosea</taxon>
        <taxon>Tetramitia</taxon>
        <taxon>Eutetramitia</taxon>
        <taxon>Vahlkampfiidae</taxon>
        <taxon>Naegleria</taxon>
    </lineage>
</organism>
<dbReference type="Proteomes" id="UP000444721">
    <property type="component" value="Unassembled WGS sequence"/>
</dbReference>
<feature type="region of interest" description="Disordered" evidence="2">
    <location>
        <begin position="20"/>
        <end position="66"/>
    </location>
</feature>
<accession>A0A6A5CA00</accession>